<comment type="caution">
    <text evidence="2">The sequence shown here is derived from an EMBL/GenBank/DDBJ whole genome shotgun (WGS) entry which is preliminary data.</text>
</comment>
<dbReference type="Gene3D" id="3.40.50.720">
    <property type="entry name" value="NAD(P)-binding Rossmann-like Domain"/>
    <property type="match status" value="1"/>
</dbReference>
<dbReference type="EMBL" id="MEXH01000029">
    <property type="protein sequence ID" value="OGC91779.1"/>
    <property type="molecule type" value="Genomic_DNA"/>
</dbReference>
<dbReference type="Pfam" id="PF13460">
    <property type="entry name" value="NAD_binding_10"/>
    <property type="match status" value="1"/>
</dbReference>
<dbReference type="Proteomes" id="UP000178176">
    <property type="component" value="Unassembled WGS sequence"/>
</dbReference>
<dbReference type="GO" id="GO:0042602">
    <property type="term" value="F:riboflavin reductase (NADPH) activity"/>
    <property type="evidence" value="ECO:0007669"/>
    <property type="project" value="TreeGrafter"/>
</dbReference>
<dbReference type="GO" id="GO:0004074">
    <property type="term" value="F:biliverdin reductase [NAD(P)H] activity"/>
    <property type="evidence" value="ECO:0007669"/>
    <property type="project" value="TreeGrafter"/>
</dbReference>
<evidence type="ECO:0000259" key="1">
    <source>
        <dbReference type="Pfam" id="PF13460"/>
    </source>
</evidence>
<sequence>MKISVFGATGRTGRMVVEQALSQGIEVVGLVRDVGKMTMDDPKLQIVQGDVLDETAVERTVDEADGVVVALGPKPGGEDNVMAVGTGYVISAMRKHGVRRLVVQSSYAMSGSEAGVKFLEGMEEETMKMLKPAIDDKMNQERMVRESGLEWTIVRPLTLTDGPRLGKYRVGEDMEIAKTDTISRADVADLMLKLVGGSEWVGKTVTVTG</sequence>
<dbReference type="PANTHER" id="PTHR43355">
    <property type="entry name" value="FLAVIN REDUCTASE (NADPH)"/>
    <property type="match status" value="1"/>
</dbReference>
<feature type="domain" description="NAD(P)-binding" evidence="1">
    <location>
        <begin position="7"/>
        <end position="195"/>
    </location>
</feature>
<evidence type="ECO:0000313" key="3">
    <source>
        <dbReference type="Proteomes" id="UP000178176"/>
    </source>
</evidence>
<dbReference type="CDD" id="cd05244">
    <property type="entry name" value="BVR-B_like_SDR_a"/>
    <property type="match status" value="1"/>
</dbReference>
<dbReference type="InterPro" id="IPR051606">
    <property type="entry name" value="Polyketide_Oxido-like"/>
</dbReference>
<reference evidence="2 3" key="1">
    <citation type="journal article" date="2016" name="Nat. Commun.">
        <title>Thousands of microbial genomes shed light on interconnected biogeochemical processes in an aquifer system.</title>
        <authorList>
            <person name="Anantharaman K."/>
            <person name="Brown C.T."/>
            <person name="Hug L.A."/>
            <person name="Sharon I."/>
            <person name="Castelle C.J."/>
            <person name="Probst A.J."/>
            <person name="Thomas B.C."/>
            <person name="Singh A."/>
            <person name="Wilkins M.J."/>
            <person name="Karaoz U."/>
            <person name="Brodie E.L."/>
            <person name="Williams K.H."/>
            <person name="Hubbard S.S."/>
            <person name="Banfield J.F."/>
        </authorList>
    </citation>
    <scope>NUCLEOTIDE SEQUENCE [LARGE SCALE GENOMIC DNA]</scope>
</reference>
<accession>A0A1F4YCU2</accession>
<dbReference type="SUPFAM" id="SSF51735">
    <property type="entry name" value="NAD(P)-binding Rossmann-fold domains"/>
    <property type="match status" value="1"/>
</dbReference>
<evidence type="ECO:0000313" key="2">
    <source>
        <dbReference type="EMBL" id="OGC91779.1"/>
    </source>
</evidence>
<dbReference type="AlphaFoldDB" id="A0A1F4YCU2"/>
<protein>
    <recommendedName>
        <fullName evidence="1">NAD(P)-binding domain-containing protein</fullName>
    </recommendedName>
</protein>
<name>A0A1F4YCU2_9BACT</name>
<dbReference type="InterPro" id="IPR016040">
    <property type="entry name" value="NAD(P)-bd_dom"/>
</dbReference>
<organism evidence="2 3">
    <name type="scientific">Candidatus Amesbacteria bacterium RIFCSPHIGHO2_01_FULL_48_32b</name>
    <dbReference type="NCBI Taxonomy" id="1797253"/>
    <lineage>
        <taxon>Bacteria</taxon>
        <taxon>Candidatus Amesiibacteriota</taxon>
    </lineage>
</organism>
<proteinExistence type="predicted"/>
<dbReference type="PANTHER" id="PTHR43355:SF2">
    <property type="entry name" value="FLAVIN REDUCTASE (NADPH)"/>
    <property type="match status" value="1"/>
</dbReference>
<dbReference type="InterPro" id="IPR036291">
    <property type="entry name" value="NAD(P)-bd_dom_sf"/>
</dbReference>
<gene>
    <name evidence="2" type="ORF">A2876_01525</name>
</gene>